<evidence type="ECO:0000256" key="1">
    <source>
        <dbReference type="SAM" id="MobiDB-lite"/>
    </source>
</evidence>
<keyword evidence="3" id="KW-1185">Reference proteome</keyword>
<feature type="region of interest" description="Disordered" evidence="1">
    <location>
        <begin position="86"/>
        <end position="118"/>
    </location>
</feature>
<reference evidence="2 3" key="1">
    <citation type="journal article" date="2024" name="bioRxiv">
        <title>A reference genome for Trichogramma kaykai: A tiny desert-dwelling parasitoid wasp with competing sex-ratio distorters.</title>
        <authorList>
            <person name="Culotta J."/>
            <person name="Lindsey A.R."/>
        </authorList>
    </citation>
    <scope>NUCLEOTIDE SEQUENCE [LARGE SCALE GENOMIC DNA]</scope>
    <source>
        <strain evidence="2 3">KSX58</strain>
    </source>
</reference>
<dbReference type="Proteomes" id="UP001627154">
    <property type="component" value="Unassembled WGS sequence"/>
</dbReference>
<name>A0ABD2XGT8_9HYME</name>
<protein>
    <recommendedName>
        <fullName evidence="4">Secreted protein</fullName>
    </recommendedName>
</protein>
<feature type="compositionally biased region" description="Basic and acidic residues" evidence="1">
    <location>
        <begin position="86"/>
        <end position="100"/>
    </location>
</feature>
<gene>
    <name evidence="2" type="ORF">TKK_002934</name>
</gene>
<dbReference type="AlphaFoldDB" id="A0ABD2XGT8"/>
<feature type="compositionally biased region" description="Polar residues" evidence="1">
    <location>
        <begin position="103"/>
        <end position="118"/>
    </location>
</feature>
<sequence>MAPRPVCAAALTHAIHRIGQQSVAAYKCTTWRSGTRHRFTCPDSQARPKAYTRVQVVRTARTRDIRRYSFTLVRVVPQGTHTCDVRRDQLTPDATSRDFGTRSVWSSQRPKTISPRYS</sequence>
<comment type="caution">
    <text evidence="2">The sequence shown here is derived from an EMBL/GenBank/DDBJ whole genome shotgun (WGS) entry which is preliminary data.</text>
</comment>
<accession>A0ABD2XGT8</accession>
<evidence type="ECO:0000313" key="3">
    <source>
        <dbReference type="Proteomes" id="UP001627154"/>
    </source>
</evidence>
<organism evidence="2 3">
    <name type="scientific">Trichogramma kaykai</name>
    <dbReference type="NCBI Taxonomy" id="54128"/>
    <lineage>
        <taxon>Eukaryota</taxon>
        <taxon>Metazoa</taxon>
        <taxon>Ecdysozoa</taxon>
        <taxon>Arthropoda</taxon>
        <taxon>Hexapoda</taxon>
        <taxon>Insecta</taxon>
        <taxon>Pterygota</taxon>
        <taxon>Neoptera</taxon>
        <taxon>Endopterygota</taxon>
        <taxon>Hymenoptera</taxon>
        <taxon>Apocrita</taxon>
        <taxon>Proctotrupomorpha</taxon>
        <taxon>Chalcidoidea</taxon>
        <taxon>Trichogrammatidae</taxon>
        <taxon>Trichogramma</taxon>
    </lineage>
</organism>
<dbReference type="EMBL" id="JBJJXI010000025">
    <property type="protein sequence ID" value="KAL3404462.1"/>
    <property type="molecule type" value="Genomic_DNA"/>
</dbReference>
<proteinExistence type="predicted"/>
<evidence type="ECO:0008006" key="4">
    <source>
        <dbReference type="Google" id="ProtNLM"/>
    </source>
</evidence>
<evidence type="ECO:0000313" key="2">
    <source>
        <dbReference type="EMBL" id="KAL3404462.1"/>
    </source>
</evidence>